<dbReference type="InterPro" id="IPR010697">
    <property type="entry name" value="YspA"/>
</dbReference>
<dbReference type="PANTHER" id="PTHR38440">
    <property type="entry name" value="UPF0398 PROTEIN YPSA"/>
    <property type="match status" value="1"/>
</dbReference>
<dbReference type="NCBIfam" id="NF010181">
    <property type="entry name" value="PRK13660.1"/>
    <property type="match status" value="1"/>
</dbReference>
<evidence type="ECO:0000313" key="3">
    <source>
        <dbReference type="Proteomes" id="UP000051500"/>
    </source>
</evidence>
<dbReference type="PANTHER" id="PTHR38440:SF1">
    <property type="entry name" value="UPF0398 PROTEIN SPR0331"/>
    <property type="match status" value="1"/>
</dbReference>
<name>A0A0R2KMI3_9LACO</name>
<evidence type="ECO:0000313" key="2">
    <source>
        <dbReference type="EMBL" id="KRN88661.1"/>
    </source>
</evidence>
<organism evidence="2 3">
    <name type="scientific">Ligilactobacillus ceti DSM 22408</name>
    <dbReference type="NCBI Taxonomy" id="1122146"/>
    <lineage>
        <taxon>Bacteria</taxon>
        <taxon>Bacillati</taxon>
        <taxon>Bacillota</taxon>
        <taxon>Bacilli</taxon>
        <taxon>Lactobacillales</taxon>
        <taxon>Lactobacillaceae</taxon>
        <taxon>Ligilactobacillus</taxon>
    </lineage>
</organism>
<reference evidence="2 3" key="1">
    <citation type="journal article" date="2015" name="Genome Announc.">
        <title>Expanding the biotechnology potential of lactobacilli through comparative genomics of 213 strains and associated genera.</title>
        <authorList>
            <person name="Sun Z."/>
            <person name="Harris H.M."/>
            <person name="McCann A."/>
            <person name="Guo C."/>
            <person name="Argimon S."/>
            <person name="Zhang W."/>
            <person name="Yang X."/>
            <person name="Jeffery I.B."/>
            <person name="Cooney J.C."/>
            <person name="Kagawa T.F."/>
            <person name="Liu W."/>
            <person name="Song Y."/>
            <person name="Salvetti E."/>
            <person name="Wrobel A."/>
            <person name="Rasinkangas P."/>
            <person name="Parkhill J."/>
            <person name="Rea M.C."/>
            <person name="O'Sullivan O."/>
            <person name="Ritari J."/>
            <person name="Douillard F.P."/>
            <person name="Paul Ross R."/>
            <person name="Yang R."/>
            <person name="Briner A.E."/>
            <person name="Felis G.E."/>
            <person name="de Vos W.M."/>
            <person name="Barrangou R."/>
            <person name="Klaenhammer T.R."/>
            <person name="Caufield P.W."/>
            <person name="Cui Y."/>
            <person name="Zhang H."/>
            <person name="O'Toole P.W."/>
        </authorList>
    </citation>
    <scope>NUCLEOTIDE SEQUENCE [LARGE SCALE GENOMIC DNA]</scope>
    <source>
        <strain evidence="2 3">DSM 22408</strain>
    </source>
</reference>
<comment type="caution">
    <text evidence="2">The sequence shown here is derived from an EMBL/GenBank/DDBJ whole genome shotgun (WGS) entry which is preliminary data.</text>
</comment>
<dbReference type="PATRIC" id="fig|1122146.4.peg.642"/>
<comment type="similarity">
    <text evidence="1">Belongs to the UPF0398 family.</text>
</comment>
<dbReference type="HAMAP" id="MF_01575">
    <property type="entry name" value="UPF0398"/>
    <property type="match status" value="1"/>
</dbReference>
<dbReference type="eggNOG" id="COG4474">
    <property type="taxonomic scope" value="Bacteria"/>
</dbReference>
<dbReference type="STRING" id="1122146.IV53_GL000626"/>
<sequence length="181" mass="21139">MNLWITGYRSYELGVFQNNDPKVAIIKSALKKAIINQIEQGFQWVLTGAQLGIEQWTIEAVLELKPEYPEIKIGVLTPYQAFGSNWQPEKQAHLAQLCSQVDFYEAISQQPYTSPQQFKNYQRFMLEHTSSALLVYDPEYPGKSEYDYRDLQEFSQENDYQLLLIDMYDLQEAAQNFQETD</sequence>
<dbReference type="OrthoDB" id="2301957at2"/>
<proteinExistence type="inferred from homology"/>
<dbReference type="RefSeq" id="WP_027107065.1">
    <property type="nucleotide sequence ID" value="NZ_JQBZ01000025.1"/>
</dbReference>
<dbReference type="Proteomes" id="UP000051500">
    <property type="component" value="Unassembled WGS sequence"/>
</dbReference>
<dbReference type="Gene3D" id="3.40.50.450">
    <property type="match status" value="1"/>
</dbReference>
<dbReference type="PIRSF" id="PIRSF021290">
    <property type="entry name" value="DUF1273"/>
    <property type="match status" value="1"/>
</dbReference>
<keyword evidence="3" id="KW-1185">Reference proteome</keyword>
<evidence type="ECO:0000256" key="1">
    <source>
        <dbReference type="HAMAP-Rule" id="MF_01575"/>
    </source>
</evidence>
<dbReference type="EMBL" id="JQBZ01000025">
    <property type="protein sequence ID" value="KRN88661.1"/>
    <property type="molecule type" value="Genomic_DNA"/>
</dbReference>
<accession>A0A0R2KMI3</accession>
<dbReference type="SUPFAM" id="SSF102405">
    <property type="entry name" value="MCP/YpsA-like"/>
    <property type="match status" value="1"/>
</dbReference>
<dbReference type="Pfam" id="PF06908">
    <property type="entry name" value="YpsA"/>
    <property type="match status" value="1"/>
</dbReference>
<gene>
    <name evidence="2" type="ORF">IV53_GL000626</name>
</gene>
<dbReference type="AlphaFoldDB" id="A0A0R2KMI3"/>
<protein>
    <recommendedName>
        <fullName evidence="1">UPF0398 protein IV53_GL000626</fullName>
    </recommendedName>
</protein>